<protein>
    <submittedName>
        <fullName evidence="4">Ankyrin repeat and KH domain-containing protein 1-like</fullName>
    </submittedName>
</protein>
<reference evidence="4" key="1">
    <citation type="submission" date="2025-08" db="UniProtKB">
        <authorList>
            <consortium name="RefSeq"/>
        </authorList>
    </citation>
    <scope>IDENTIFICATION</scope>
    <source>
        <tissue evidence="4">Testes</tissue>
    </source>
</reference>
<name>A0ABM0M8E5_SACKO</name>
<dbReference type="SMART" id="SM00248">
    <property type="entry name" value="ANK"/>
    <property type="match status" value="5"/>
</dbReference>
<evidence type="ECO:0000313" key="3">
    <source>
        <dbReference type="Proteomes" id="UP000694865"/>
    </source>
</evidence>
<dbReference type="SUPFAM" id="SSF158235">
    <property type="entry name" value="SOCS box-like"/>
    <property type="match status" value="1"/>
</dbReference>
<dbReference type="Pfam" id="PF07525">
    <property type="entry name" value="SOCS_box"/>
    <property type="match status" value="1"/>
</dbReference>
<keyword evidence="1" id="KW-0040">ANK repeat</keyword>
<dbReference type="InterPro" id="IPR051616">
    <property type="entry name" value="Cul2-RING_E3_ligase_SR"/>
</dbReference>
<dbReference type="GeneID" id="102805422"/>
<dbReference type="PROSITE" id="PS50088">
    <property type="entry name" value="ANK_REPEAT"/>
    <property type="match status" value="2"/>
</dbReference>
<dbReference type="PROSITE" id="PS50225">
    <property type="entry name" value="SOCS"/>
    <property type="match status" value="1"/>
</dbReference>
<dbReference type="RefSeq" id="XP_006816286.1">
    <property type="nucleotide sequence ID" value="XM_006816223.1"/>
</dbReference>
<dbReference type="PROSITE" id="PS50297">
    <property type="entry name" value="ANK_REP_REGION"/>
    <property type="match status" value="1"/>
</dbReference>
<keyword evidence="3" id="KW-1185">Reference proteome</keyword>
<dbReference type="Proteomes" id="UP000694865">
    <property type="component" value="Unplaced"/>
</dbReference>
<organism evidence="3 4">
    <name type="scientific">Saccoglossus kowalevskii</name>
    <name type="common">Acorn worm</name>
    <dbReference type="NCBI Taxonomy" id="10224"/>
    <lineage>
        <taxon>Eukaryota</taxon>
        <taxon>Metazoa</taxon>
        <taxon>Hemichordata</taxon>
        <taxon>Enteropneusta</taxon>
        <taxon>Harrimaniidae</taxon>
        <taxon>Saccoglossus</taxon>
    </lineage>
</organism>
<dbReference type="InterPro" id="IPR036770">
    <property type="entry name" value="Ankyrin_rpt-contain_sf"/>
</dbReference>
<dbReference type="PANTHER" id="PTHR46224:SF6">
    <property type="entry name" value="ANKYRIN REPEAT FAMILY PROTEIN"/>
    <property type="match status" value="1"/>
</dbReference>
<dbReference type="InterPro" id="IPR002110">
    <property type="entry name" value="Ankyrin_rpt"/>
</dbReference>
<dbReference type="Pfam" id="PF12796">
    <property type="entry name" value="Ank_2"/>
    <property type="match status" value="1"/>
</dbReference>
<feature type="repeat" description="ANK" evidence="1">
    <location>
        <begin position="227"/>
        <end position="259"/>
    </location>
</feature>
<dbReference type="PANTHER" id="PTHR46224">
    <property type="entry name" value="ANKYRIN REPEAT FAMILY PROTEIN"/>
    <property type="match status" value="1"/>
</dbReference>
<proteinExistence type="predicted"/>
<evidence type="ECO:0000313" key="4">
    <source>
        <dbReference type="RefSeq" id="XP_006816286.1"/>
    </source>
</evidence>
<dbReference type="SUPFAM" id="SSF48403">
    <property type="entry name" value="Ankyrin repeat"/>
    <property type="match status" value="1"/>
</dbReference>
<evidence type="ECO:0000256" key="1">
    <source>
        <dbReference type="PROSITE-ProRule" id="PRU00023"/>
    </source>
</evidence>
<dbReference type="InterPro" id="IPR001496">
    <property type="entry name" value="SOCS_box"/>
</dbReference>
<sequence>MDDDGNHIQETATKFQQYVAFCYRAWDDLSSDQQQRLKKIYFRQLEDDNSRKLEIILEEGFSANMMFKPTEYIAFPEKPAKTVPPLRQYGSGQSELPAITISTALYSADRPTNHCLQILLQHGADVNVKSDPLYVATKMENIHAMSILLEHGAAIIGELYLDLTHKHPTPKRVDILKLLLQYGTSVNQTFYRSNTLLHISATDRYEKVDYLDILMRFGADMNSRNQAGYTPLCCAASMGNLNAFQCLLNAGAEFNTESLDKSTPLHLAFRNAMTKCVPSILNIISTDVNAINGDNCTALDYAMICGPVFNEFDRNGKFFRKIPSAKYVKLLLYHGARLNKFDLEDLKAFLTRSPFDVQLLTLLVNVYPNWKFSEFRYYPSNLKKWYPEFYQELTDLGSKPRSLKHHCRCALRFGLRNKYQATILSLTLPSTIRRYLLFDNNNDLS</sequence>
<evidence type="ECO:0000259" key="2">
    <source>
        <dbReference type="PROSITE" id="PS50225"/>
    </source>
</evidence>
<feature type="domain" description="SOCS box" evidence="2">
    <location>
        <begin position="398"/>
        <end position="436"/>
    </location>
</feature>
<dbReference type="Gene3D" id="1.25.40.20">
    <property type="entry name" value="Ankyrin repeat-containing domain"/>
    <property type="match status" value="2"/>
</dbReference>
<dbReference type="SMART" id="SM00969">
    <property type="entry name" value="SOCS_box"/>
    <property type="match status" value="1"/>
</dbReference>
<dbReference type="InterPro" id="IPR036036">
    <property type="entry name" value="SOCS_box-like_dom_sf"/>
</dbReference>
<accession>A0ABM0M8E5</accession>
<gene>
    <name evidence="4" type="primary">LOC102805422</name>
</gene>
<feature type="repeat" description="ANK" evidence="1">
    <location>
        <begin position="192"/>
        <end position="226"/>
    </location>
</feature>